<organism evidence="1 2">
    <name type="scientific">Fusarium keratoplasticum</name>
    <dbReference type="NCBI Taxonomy" id="1328300"/>
    <lineage>
        <taxon>Eukaryota</taxon>
        <taxon>Fungi</taxon>
        <taxon>Dikarya</taxon>
        <taxon>Ascomycota</taxon>
        <taxon>Pezizomycotina</taxon>
        <taxon>Sordariomycetes</taxon>
        <taxon>Hypocreomycetidae</taxon>
        <taxon>Hypocreales</taxon>
        <taxon>Nectriaceae</taxon>
        <taxon>Fusarium</taxon>
        <taxon>Fusarium solani species complex</taxon>
    </lineage>
</organism>
<protein>
    <submittedName>
        <fullName evidence="1">Uncharacterized protein</fullName>
    </submittedName>
</protein>
<proteinExistence type="predicted"/>
<comment type="caution">
    <text evidence="1">The sequence shown here is derived from an EMBL/GenBank/DDBJ whole genome shotgun (WGS) entry which is preliminary data.</text>
</comment>
<accession>A0ACC0QGZ8</accession>
<evidence type="ECO:0000313" key="2">
    <source>
        <dbReference type="Proteomes" id="UP001065298"/>
    </source>
</evidence>
<gene>
    <name evidence="1" type="ORF">NCS57_01340100</name>
</gene>
<reference evidence="1" key="1">
    <citation type="submission" date="2022-06" db="EMBL/GenBank/DDBJ databases">
        <title>Fusarium solani species complex genomes reveal bases of compartmentalisation and animal pathogenesis.</title>
        <authorList>
            <person name="Tsai I.J."/>
        </authorList>
    </citation>
    <scope>NUCLEOTIDE SEQUENCE</scope>
    <source>
        <strain evidence="1">Fu6.1</strain>
    </source>
</reference>
<dbReference type="EMBL" id="CM046513">
    <property type="protein sequence ID" value="KAI8652750.1"/>
    <property type="molecule type" value="Genomic_DNA"/>
</dbReference>
<name>A0ACC0QGZ8_9HYPO</name>
<sequence length="137" mass="15111">MSFTIWLLISHHGATIPGQWSFFMAPERTEEGMLISNRIFTKGYSLNPAASPLTYSTISLGIFLDQVASHEEKIRQIAAAVKIPERTAGAIVGVLDCQAWAFAFVQGLIDAQYLNPFSMAKLRAARDLRIDGPPINM</sequence>
<dbReference type="Proteomes" id="UP001065298">
    <property type="component" value="Chromosome 11"/>
</dbReference>
<keyword evidence="2" id="KW-1185">Reference proteome</keyword>
<evidence type="ECO:0000313" key="1">
    <source>
        <dbReference type="EMBL" id="KAI8652750.1"/>
    </source>
</evidence>